<keyword evidence="3" id="KW-1185">Reference proteome</keyword>
<proteinExistence type="predicted"/>
<dbReference type="AlphaFoldDB" id="A0A7C8IZF5"/>
<gene>
    <name evidence="2" type="ORF">GQX73_g6263</name>
</gene>
<organism evidence="2 3">
    <name type="scientific">Xylaria multiplex</name>
    <dbReference type="NCBI Taxonomy" id="323545"/>
    <lineage>
        <taxon>Eukaryota</taxon>
        <taxon>Fungi</taxon>
        <taxon>Dikarya</taxon>
        <taxon>Ascomycota</taxon>
        <taxon>Pezizomycotina</taxon>
        <taxon>Sordariomycetes</taxon>
        <taxon>Xylariomycetidae</taxon>
        <taxon>Xylariales</taxon>
        <taxon>Xylariaceae</taxon>
        <taxon>Xylaria</taxon>
    </lineage>
</organism>
<evidence type="ECO:0000313" key="2">
    <source>
        <dbReference type="EMBL" id="KAF2967299.1"/>
    </source>
</evidence>
<sequence length="418" mass="44111">MYASVRKLAIYGIVDRALLDLLLDGYDICHKCSAGQSSTEIHLGIYETIGISIAVAGVIATVSAAIWGPCFPNWCAGRRQIQPDVELGGDRPALREHGITRQPPRALSDQLQTGNDDLRAPSATVSSGTDSAGGETETGSSHDRLNIKQDNTVDQPLDSIYPHIAIQDSQDVLGDLESDPMTQEPTISPAGRLNNKHQDRLFDSGSQVSKIHIATHIETGTTQHDAPGPSVVSKLTKPVLQDQPHNKGFITQGDVTLVGNECGMVGNDKASPTRSATCSTTTTPNPHSTEAIVCPSATNPTKPSIIQEHGGSHGIQDRKAGAKLNIAPSSMQLQQSESLSLNGECKSESSASVLEGGVSDLPNSVASLGNEGEPRDASLDCHVRPPEVQQSPAVMGVTVPRPISIANVPPVAQSKVYE</sequence>
<evidence type="ECO:0000256" key="1">
    <source>
        <dbReference type="SAM" id="MobiDB-lite"/>
    </source>
</evidence>
<dbReference type="Proteomes" id="UP000481858">
    <property type="component" value="Unassembled WGS sequence"/>
</dbReference>
<feature type="region of interest" description="Disordered" evidence="1">
    <location>
        <begin position="86"/>
        <end position="147"/>
    </location>
</feature>
<reference evidence="2 3" key="1">
    <citation type="submission" date="2019-12" db="EMBL/GenBank/DDBJ databases">
        <title>Draft genome sequence of the ascomycete Xylaria multiplex DSM 110363.</title>
        <authorList>
            <person name="Buettner E."/>
            <person name="Kellner H."/>
        </authorList>
    </citation>
    <scope>NUCLEOTIDE SEQUENCE [LARGE SCALE GENOMIC DNA]</scope>
    <source>
        <strain evidence="2 3">DSM 110363</strain>
    </source>
</reference>
<name>A0A7C8IZF5_9PEZI</name>
<feature type="region of interest" description="Disordered" evidence="1">
    <location>
        <begin position="335"/>
        <end position="358"/>
    </location>
</feature>
<protein>
    <submittedName>
        <fullName evidence="2">Uncharacterized protein</fullName>
    </submittedName>
</protein>
<feature type="compositionally biased region" description="Basic and acidic residues" evidence="1">
    <location>
        <begin position="88"/>
        <end position="99"/>
    </location>
</feature>
<dbReference type="EMBL" id="WUBL01000070">
    <property type="protein sequence ID" value="KAF2967299.1"/>
    <property type="molecule type" value="Genomic_DNA"/>
</dbReference>
<accession>A0A7C8IZF5</accession>
<dbReference type="InParanoid" id="A0A7C8IZF5"/>
<evidence type="ECO:0000313" key="3">
    <source>
        <dbReference type="Proteomes" id="UP000481858"/>
    </source>
</evidence>
<comment type="caution">
    <text evidence="2">The sequence shown here is derived from an EMBL/GenBank/DDBJ whole genome shotgun (WGS) entry which is preliminary data.</text>
</comment>